<feature type="region of interest" description="Disordered" evidence="1">
    <location>
        <begin position="44"/>
        <end position="70"/>
    </location>
</feature>
<proteinExistence type="predicted"/>
<name>A0A3G3M3C7_9CAUD</name>
<accession>A0A3G3M3C7</accession>
<reference evidence="2 3" key="1">
    <citation type="submission" date="2018-09" db="EMBL/GenBank/DDBJ databases">
        <authorList>
            <person name="Ulbrich M.C."/>
            <person name="Stoner T.H."/>
            <person name="Garlena R.A."/>
            <person name="Russell D.A."/>
            <person name="Pope W.H."/>
            <person name="Jacobs-Sera D."/>
            <person name="Hatfull G.F."/>
        </authorList>
    </citation>
    <scope>NUCLEOTIDE SEQUENCE [LARGE SCALE GENOMIC DNA]</scope>
</reference>
<evidence type="ECO:0000313" key="3">
    <source>
        <dbReference type="Proteomes" id="UP000270301"/>
    </source>
</evidence>
<keyword evidence="3" id="KW-1185">Reference proteome</keyword>
<protein>
    <submittedName>
        <fullName evidence="2">Uncharacterized protein</fullName>
    </submittedName>
</protein>
<dbReference type="GeneID" id="77931814"/>
<organism evidence="2 3">
    <name type="scientific">Arthrobacter phage Hestia</name>
    <dbReference type="NCBI Taxonomy" id="2419609"/>
    <lineage>
        <taxon>Viruses</taxon>
        <taxon>Duplodnaviria</taxon>
        <taxon>Heunggongvirae</taxon>
        <taxon>Uroviricota</taxon>
        <taxon>Caudoviricetes</taxon>
        <taxon>Hestiavirus</taxon>
        <taxon>Hestiavirus hestia</taxon>
    </lineage>
</organism>
<dbReference type="RefSeq" id="YP_010655942.1">
    <property type="nucleotide sequence ID" value="NC_070833.1"/>
</dbReference>
<gene>
    <name evidence="2" type="primary">31</name>
    <name evidence="2" type="ORF">PBI_HESTIA_31</name>
</gene>
<dbReference type="KEGG" id="vg:77931814"/>
<dbReference type="Proteomes" id="UP000270301">
    <property type="component" value="Segment"/>
</dbReference>
<sequence length="70" mass="7300">MTQRIVSVGDDFALPPDVNVLDEHLPARLQDTALSATYALKSEVPPTTLDGGNATSTYDGSFNFDGGSAA</sequence>
<evidence type="ECO:0000256" key="1">
    <source>
        <dbReference type="SAM" id="MobiDB-lite"/>
    </source>
</evidence>
<evidence type="ECO:0000313" key="2">
    <source>
        <dbReference type="EMBL" id="AYR00909.1"/>
    </source>
</evidence>
<dbReference type="EMBL" id="MH910036">
    <property type="protein sequence ID" value="AYR00909.1"/>
    <property type="molecule type" value="Genomic_DNA"/>
</dbReference>